<dbReference type="OrthoDB" id="5584477at2759"/>
<keyword evidence="4" id="KW-1185">Reference proteome</keyword>
<dbReference type="InParanoid" id="A0A1B7NBK0"/>
<dbReference type="InterPro" id="IPR040976">
    <property type="entry name" value="Pkinase_fungal"/>
</dbReference>
<sequence>MHDTAKRFKRLANCKEYASDNLRSNGPTSSSLGRVRSNNQDRNDEKMKRADDLITQNDMYVGIFAAHPTQQYIISRAVDSSNDIIYIWYFDRLNAIQCSHFNFIHDIPCFLLPYVVQRLPYAQWDHNSIFKLEPGKVIEVEDEEIGTIDLKFNFGSPDRTARYGLCGRATKVLPAESDTLLRLARRFPTRNKKVQLVAKLYWQDEPHQKEAERLKEVHKITAEEPKVKDHVPDVIWSHTFKGASTVKIRRASGTNDGQRGSRALYTIVFRKLRQITQLSGDNFLRAWWHAVDCYRILWQKGVRHRGISLSNLMFYFFRNSSGRDVVVGILNDYDLSSLKKGPAGRERTGTVPFMAIDLLTKKALAGEVEHLYQHDAESFIWVLTWVSLRYYDGKLRSNDRPFDDWLTVDSNGCAEKKSFFLRNVQSEEQDVVEASAWHQNNWEMALSCLRILYRDFPNSDEMGDETVFQNWLYAQAPSWLRQ</sequence>
<dbReference type="EMBL" id="KV448162">
    <property type="protein sequence ID" value="OAX42206.1"/>
    <property type="molecule type" value="Genomic_DNA"/>
</dbReference>
<evidence type="ECO:0000256" key="1">
    <source>
        <dbReference type="SAM" id="MobiDB-lite"/>
    </source>
</evidence>
<feature type="compositionally biased region" description="Basic and acidic residues" evidence="1">
    <location>
        <begin position="39"/>
        <end position="49"/>
    </location>
</feature>
<evidence type="ECO:0000259" key="2">
    <source>
        <dbReference type="Pfam" id="PF17667"/>
    </source>
</evidence>
<dbReference type="Proteomes" id="UP000092154">
    <property type="component" value="Unassembled WGS sequence"/>
</dbReference>
<dbReference type="AlphaFoldDB" id="A0A1B7NBK0"/>
<feature type="region of interest" description="Disordered" evidence="1">
    <location>
        <begin position="19"/>
        <end position="49"/>
    </location>
</feature>
<gene>
    <name evidence="3" type="ORF">K503DRAFT_854146</name>
</gene>
<dbReference type="PANTHER" id="PTHR38248:SF2">
    <property type="entry name" value="FUNK1 11"/>
    <property type="match status" value="1"/>
</dbReference>
<dbReference type="InterPro" id="IPR011009">
    <property type="entry name" value="Kinase-like_dom_sf"/>
</dbReference>
<evidence type="ECO:0000313" key="3">
    <source>
        <dbReference type="EMBL" id="OAX42206.1"/>
    </source>
</evidence>
<accession>A0A1B7NBK0</accession>
<proteinExistence type="predicted"/>
<feature type="domain" description="Fungal-type protein kinase" evidence="2">
    <location>
        <begin position="281"/>
        <end position="386"/>
    </location>
</feature>
<evidence type="ECO:0000313" key="4">
    <source>
        <dbReference type="Proteomes" id="UP000092154"/>
    </source>
</evidence>
<dbReference type="Pfam" id="PF17667">
    <property type="entry name" value="Pkinase_fungal"/>
    <property type="match status" value="2"/>
</dbReference>
<dbReference type="SUPFAM" id="SSF56112">
    <property type="entry name" value="Protein kinase-like (PK-like)"/>
    <property type="match status" value="1"/>
</dbReference>
<dbReference type="PANTHER" id="PTHR38248">
    <property type="entry name" value="FUNK1 6"/>
    <property type="match status" value="1"/>
</dbReference>
<protein>
    <recommendedName>
        <fullName evidence="2">Fungal-type protein kinase domain-containing protein</fullName>
    </recommendedName>
</protein>
<organism evidence="3 4">
    <name type="scientific">Rhizopogon vinicolor AM-OR11-026</name>
    <dbReference type="NCBI Taxonomy" id="1314800"/>
    <lineage>
        <taxon>Eukaryota</taxon>
        <taxon>Fungi</taxon>
        <taxon>Dikarya</taxon>
        <taxon>Basidiomycota</taxon>
        <taxon>Agaricomycotina</taxon>
        <taxon>Agaricomycetes</taxon>
        <taxon>Agaricomycetidae</taxon>
        <taxon>Boletales</taxon>
        <taxon>Suillineae</taxon>
        <taxon>Rhizopogonaceae</taxon>
        <taxon>Rhizopogon</taxon>
    </lineage>
</organism>
<name>A0A1B7NBK0_9AGAM</name>
<reference evidence="3 4" key="1">
    <citation type="submission" date="2016-06" db="EMBL/GenBank/DDBJ databases">
        <title>Comparative genomics of the ectomycorrhizal sister species Rhizopogon vinicolor and Rhizopogon vesiculosus (Basidiomycota: Boletales) reveals a divergence of the mating type B locus.</title>
        <authorList>
            <consortium name="DOE Joint Genome Institute"/>
            <person name="Mujic A.B."/>
            <person name="Kuo A."/>
            <person name="Tritt A."/>
            <person name="Lipzen A."/>
            <person name="Chen C."/>
            <person name="Johnson J."/>
            <person name="Sharma A."/>
            <person name="Barry K."/>
            <person name="Grigoriev I.V."/>
            <person name="Spatafora J.W."/>
        </authorList>
    </citation>
    <scope>NUCLEOTIDE SEQUENCE [LARGE SCALE GENOMIC DNA]</scope>
    <source>
        <strain evidence="3 4">AM-OR11-026</strain>
    </source>
</reference>
<feature type="compositionally biased region" description="Polar residues" evidence="1">
    <location>
        <begin position="21"/>
        <end position="38"/>
    </location>
</feature>
<feature type="domain" description="Fungal-type protein kinase" evidence="2">
    <location>
        <begin position="57"/>
        <end position="219"/>
    </location>
</feature>